<dbReference type="GO" id="GO:0010181">
    <property type="term" value="F:FMN binding"/>
    <property type="evidence" value="ECO:0007669"/>
    <property type="project" value="InterPro"/>
</dbReference>
<keyword evidence="5" id="KW-1185">Reference proteome</keyword>
<dbReference type="Gene3D" id="3.20.20.70">
    <property type="entry name" value="Aldolase class I"/>
    <property type="match status" value="1"/>
</dbReference>
<proteinExistence type="predicted"/>
<dbReference type="AlphaFoldDB" id="A0A562QMN2"/>
<dbReference type="Pfam" id="PF00724">
    <property type="entry name" value="Oxidored_FMN"/>
    <property type="match status" value="1"/>
</dbReference>
<dbReference type="OrthoDB" id="9772736at2"/>
<gene>
    <name evidence="4" type="ORF">IQ10_01330</name>
</gene>
<name>A0A562QMN2_9BACI</name>
<sequence>MNPNYKELFEPLTFRSGVTLKNRVLMAPMTNFSSNEDGSVSDAELAYYQERAGGVGAVVTACVYVTKDGKGFPGEFGADDDSLIPSLTRLASAIKEKGAKAILQIFHGGRMSPPDQLPDGQTISASAVAAERPDAQVPREMTEDDITRVITAFGDATRRAIEAGFDGVEIHGANTYLIQQFFSPHSNRRTDKWGGTLEKRLSFPTAIVEEVFKNVKAHTTEPFIVGYRFSPEEGENPGITFEDTLALADKLATYPLDYLHVSVQNFWSGSIRDKEDTTSRVVRIQEHIGDQIPVIGVGSLHTPDDVVKAMQTGVPLIAIGRELIMEPKWVEKVQEGKEDTIPTTLSKQDQEKLVVPTPLWQAIINTPGWFPVED</sequence>
<dbReference type="InterPro" id="IPR001155">
    <property type="entry name" value="OxRdtase_FMN_N"/>
</dbReference>
<keyword evidence="1" id="KW-0285">Flavoprotein</keyword>
<dbReference type="EMBL" id="VLKZ01000003">
    <property type="protein sequence ID" value="TWI57999.1"/>
    <property type="molecule type" value="Genomic_DNA"/>
</dbReference>
<protein>
    <submittedName>
        <fullName evidence="4">2,4-dienoyl-CoA reductase-like NADH-dependent reductase (Old Yellow Enzyme family)</fullName>
    </submittedName>
</protein>
<evidence type="ECO:0000313" key="4">
    <source>
        <dbReference type="EMBL" id="TWI57999.1"/>
    </source>
</evidence>
<evidence type="ECO:0000256" key="1">
    <source>
        <dbReference type="ARBA" id="ARBA00022630"/>
    </source>
</evidence>
<dbReference type="InterPro" id="IPR013785">
    <property type="entry name" value="Aldolase_TIM"/>
</dbReference>
<dbReference type="RefSeq" id="WP_144449670.1">
    <property type="nucleotide sequence ID" value="NZ_VLKZ01000003.1"/>
</dbReference>
<evidence type="ECO:0000256" key="2">
    <source>
        <dbReference type="ARBA" id="ARBA00023002"/>
    </source>
</evidence>
<dbReference type="Proteomes" id="UP000315711">
    <property type="component" value="Unassembled WGS sequence"/>
</dbReference>
<keyword evidence="2" id="KW-0560">Oxidoreductase</keyword>
<dbReference type="PANTHER" id="PTHR43656:SF2">
    <property type="entry name" value="BINDING OXIDOREDUCTASE, PUTATIVE (AFU_ORTHOLOGUE AFUA_2G08260)-RELATED"/>
    <property type="match status" value="1"/>
</dbReference>
<dbReference type="GO" id="GO:0016491">
    <property type="term" value="F:oxidoreductase activity"/>
    <property type="evidence" value="ECO:0007669"/>
    <property type="project" value="UniProtKB-KW"/>
</dbReference>
<dbReference type="CDD" id="cd04735">
    <property type="entry name" value="OYE_like_4_FMN"/>
    <property type="match status" value="1"/>
</dbReference>
<evidence type="ECO:0000313" key="5">
    <source>
        <dbReference type="Proteomes" id="UP000315711"/>
    </source>
</evidence>
<dbReference type="PANTHER" id="PTHR43656">
    <property type="entry name" value="BINDING OXIDOREDUCTASE, PUTATIVE (AFU_ORTHOLOGUE AFUA_2G08260)-RELATED"/>
    <property type="match status" value="1"/>
</dbReference>
<organism evidence="4 5">
    <name type="scientific">Halalkalibacter nanhaiisediminis</name>
    <dbReference type="NCBI Taxonomy" id="688079"/>
    <lineage>
        <taxon>Bacteria</taxon>
        <taxon>Bacillati</taxon>
        <taxon>Bacillota</taxon>
        <taxon>Bacilli</taxon>
        <taxon>Bacillales</taxon>
        <taxon>Bacillaceae</taxon>
        <taxon>Halalkalibacter</taxon>
    </lineage>
</organism>
<comment type="caution">
    <text evidence="4">The sequence shown here is derived from an EMBL/GenBank/DDBJ whole genome shotgun (WGS) entry which is preliminary data.</text>
</comment>
<feature type="domain" description="NADH:flavin oxidoreductase/NADH oxidase N-terminal" evidence="3">
    <location>
        <begin position="7"/>
        <end position="339"/>
    </location>
</feature>
<reference evidence="4 5" key="1">
    <citation type="journal article" date="2015" name="Stand. Genomic Sci.">
        <title>Genomic Encyclopedia of Bacterial and Archaeal Type Strains, Phase III: the genomes of soil and plant-associated and newly described type strains.</title>
        <authorList>
            <person name="Whitman W.B."/>
            <person name="Woyke T."/>
            <person name="Klenk H.P."/>
            <person name="Zhou Y."/>
            <person name="Lilburn T.G."/>
            <person name="Beck B.J."/>
            <person name="De Vos P."/>
            <person name="Vandamme P."/>
            <person name="Eisen J.A."/>
            <person name="Garrity G."/>
            <person name="Hugenholtz P."/>
            <person name="Kyrpides N.C."/>
        </authorList>
    </citation>
    <scope>NUCLEOTIDE SEQUENCE [LARGE SCALE GENOMIC DNA]</scope>
    <source>
        <strain evidence="4 5">CGMCC 1.10116</strain>
    </source>
</reference>
<accession>A0A562QMN2</accession>
<evidence type="ECO:0000259" key="3">
    <source>
        <dbReference type="Pfam" id="PF00724"/>
    </source>
</evidence>
<dbReference type="SUPFAM" id="SSF51395">
    <property type="entry name" value="FMN-linked oxidoreductases"/>
    <property type="match status" value="1"/>
</dbReference>
<dbReference type="InterPro" id="IPR051799">
    <property type="entry name" value="NADH_flavin_oxidoreductase"/>
</dbReference>